<gene>
    <name evidence="4" type="ORF">GQE99_02965</name>
</gene>
<evidence type="ECO:0000259" key="3">
    <source>
        <dbReference type="PROSITE" id="PS51371"/>
    </source>
</evidence>
<dbReference type="PROSITE" id="PS51371">
    <property type="entry name" value="CBS"/>
    <property type="match status" value="2"/>
</dbReference>
<dbReference type="SUPFAM" id="SSF54631">
    <property type="entry name" value="CBS-domain pair"/>
    <property type="match status" value="1"/>
</dbReference>
<protein>
    <submittedName>
        <fullName evidence="4">CBS domain-containing protein</fullName>
    </submittedName>
</protein>
<comment type="caution">
    <text evidence="4">The sequence shown here is derived from an EMBL/GenBank/DDBJ whole genome shotgun (WGS) entry which is preliminary data.</text>
</comment>
<dbReference type="SMART" id="SM00116">
    <property type="entry name" value="CBS"/>
    <property type="match status" value="2"/>
</dbReference>
<dbReference type="InterPro" id="IPR046342">
    <property type="entry name" value="CBS_dom_sf"/>
</dbReference>
<dbReference type="EMBL" id="WTUX01000006">
    <property type="protein sequence ID" value="MZR11977.1"/>
    <property type="molecule type" value="Genomic_DNA"/>
</dbReference>
<keyword evidence="5" id="KW-1185">Reference proteome</keyword>
<organism evidence="4 5">
    <name type="scientific">Maritimibacter harenae</name>
    <dbReference type="NCBI Taxonomy" id="2606218"/>
    <lineage>
        <taxon>Bacteria</taxon>
        <taxon>Pseudomonadati</taxon>
        <taxon>Pseudomonadota</taxon>
        <taxon>Alphaproteobacteria</taxon>
        <taxon>Rhodobacterales</taxon>
        <taxon>Roseobacteraceae</taxon>
        <taxon>Maritimibacter</taxon>
    </lineage>
</organism>
<reference evidence="4 5" key="1">
    <citation type="submission" date="2019-12" db="EMBL/GenBank/DDBJ databases">
        <title>Maritimibacter sp. nov. sp. isolated from sea sand.</title>
        <authorList>
            <person name="Kim J."/>
            <person name="Jeong S.E."/>
            <person name="Jung H.S."/>
            <person name="Jeon C.O."/>
        </authorList>
    </citation>
    <scope>NUCLEOTIDE SEQUENCE [LARGE SCALE GENOMIC DNA]</scope>
    <source>
        <strain evidence="4 5">DP07</strain>
    </source>
</reference>
<dbReference type="PANTHER" id="PTHR43080:SF2">
    <property type="entry name" value="CBS DOMAIN-CONTAINING PROTEIN"/>
    <property type="match status" value="1"/>
</dbReference>
<dbReference type="InterPro" id="IPR051257">
    <property type="entry name" value="Diverse_CBS-Domain"/>
</dbReference>
<accession>A0A845M2K9</accession>
<evidence type="ECO:0000313" key="4">
    <source>
        <dbReference type="EMBL" id="MZR11977.1"/>
    </source>
</evidence>
<sequence>MSPHSLTATPDRTIRDAAEIMQRMDTGFLPIGENDRLVGTVTDRDIVVKGIAKDKTADSPLRDVMSTDVLFCYDDQEVAEVARNMGECQVRRMPVVDRDKRLVGVISLGDLSAHGDPSAAGVALEDISA</sequence>
<evidence type="ECO:0000256" key="1">
    <source>
        <dbReference type="ARBA" id="ARBA00023122"/>
    </source>
</evidence>
<dbReference type="Gene3D" id="3.10.580.10">
    <property type="entry name" value="CBS-domain"/>
    <property type="match status" value="1"/>
</dbReference>
<name>A0A845M2K9_9RHOB</name>
<feature type="domain" description="CBS" evidence="3">
    <location>
        <begin position="1"/>
        <end position="59"/>
    </location>
</feature>
<dbReference type="AlphaFoldDB" id="A0A845M2K9"/>
<dbReference type="InterPro" id="IPR000644">
    <property type="entry name" value="CBS_dom"/>
</dbReference>
<feature type="domain" description="CBS" evidence="3">
    <location>
        <begin position="65"/>
        <end position="124"/>
    </location>
</feature>
<dbReference type="CDD" id="cd04622">
    <property type="entry name" value="CBS_pair_HRP1_like"/>
    <property type="match status" value="1"/>
</dbReference>
<keyword evidence="1 2" id="KW-0129">CBS domain</keyword>
<dbReference type="Pfam" id="PF00571">
    <property type="entry name" value="CBS"/>
    <property type="match status" value="2"/>
</dbReference>
<proteinExistence type="predicted"/>
<evidence type="ECO:0000256" key="2">
    <source>
        <dbReference type="PROSITE-ProRule" id="PRU00703"/>
    </source>
</evidence>
<dbReference type="PANTHER" id="PTHR43080">
    <property type="entry name" value="CBS DOMAIN-CONTAINING PROTEIN CBSX3, MITOCHONDRIAL"/>
    <property type="match status" value="1"/>
</dbReference>
<evidence type="ECO:0000313" key="5">
    <source>
        <dbReference type="Proteomes" id="UP000467322"/>
    </source>
</evidence>
<dbReference type="Proteomes" id="UP000467322">
    <property type="component" value="Unassembled WGS sequence"/>
</dbReference>